<dbReference type="GO" id="GO:0016740">
    <property type="term" value="F:transferase activity"/>
    <property type="evidence" value="ECO:0007669"/>
    <property type="project" value="UniProtKB-KW"/>
</dbReference>
<dbReference type="PANTHER" id="PTHR48090:SF7">
    <property type="entry name" value="RFBJ PROTEIN"/>
    <property type="match status" value="1"/>
</dbReference>
<feature type="domain" description="Glycosyltransferase 2-like" evidence="1">
    <location>
        <begin position="13"/>
        <end position="168"/>
    </location>
</feature>
<dbReference type="OMA" id="GWNIEMQ"/>
<protein>
    <submittedName>
        <fullName evidence="2">Glycosyltransferase family 2 protein</fullName>
    </submittedName>
</protein>
<dbReference type="Gene3D" id="3.90.550.10">
    <property type="entry name" value="Spore Coat Polysaccharide Biosynthesis Protein SpsA, Chain A"/>
    <property type="match status" value="1"/>
</dbReference>
<gene>
    <name evidence="2" type="ORF">HA336_03155</name>
</gene>
<dbReference type="Proteomes" id="UP000619545">
    <property type="component" value="Unassembled WGS sequence"/>
</dbReference>
<evidence type="ECO:0000313" key="2">
    <source>
        <dbReference type="EMBL" id="HII70214.1"/>
    </source>
</evidence>
<reference evidence="2" key="1">
    <citation type="journal article" date="2020" name="bioRxiv">
        <title>A rank-normalized archaeal taxonomy based on genome phylogeny resolves widespread incomplete and uneven classifications.</title>
        <authorList>
            <person name="Rinke C."/>
            <person name="Chuvochina M."/>
            <person name="Mussig A.J."/>
            <person name="Chaumeil P.-A."/>
            <person name="Waite D.W."/>
            <person name="Whitman W.B."/>
            <person name="Parks D.H."/>
            <person name="Hugenholtz P."/>
        </authorList>
    </citation>
    <scope>NUCLEOTIDE SEQUENCE</scope>
    <source>
        <strain evidence="2">UBA8853</strain>
    </source>
</reference>
<name>A0A832TG62_9EURY</name>
<dbReference type="SUPFAM" id="SSF53448">
    <property type="entry name" value="Nucleotide-diphospho-sugar transferases"/>
    <property type="match status" value="1"/>
</dbReference>
<dbReference type="Pfam" id="PF00535">
    <property type="entry name" value="Glycos_transf_2"/>
    <property type="match status" value="1"/>
</dbReference>
<organism evidence="2 3">
    <name type="scientific">Methanopyrus kandleri</name>
    <dbReference type="NCBI Taxonomy" id="2320"/>
    <lineage>
        <taxon>Archaea</taxon>
        <taxon>Methanobacteriati</taxon>
        <taxon>Methanobacteriota</taxon>
        <taxon>Methanomada group</taxon>
        <taxon>Methanopyri</taxon>
        <taxon>Methanopyrales</taxon>
        <taxon>Methanopyraceae</taxon>
        <taxon>Methanopyrus</taxon>
    </lineage>
</organism>
<evidence type="ECO:0000259" key="1">
    <source>
        <dbReference type="Pfam" id="PF00535"/>
    </source>
</evidence>
<dbReference type="GeneID" id="1476666"/>
<dbReference type="AlphaFoldDB" id="A0A832TG62"/>
<evidence type="ECO:0000313" key="3">
    <source>
        <dbReference type="Proteomes" id="UP000619545"/>
    </source>
</evidence>
<dbReference type="InterPro" id="IPR029044">
    <property type="entry name" value="Nucleotide-diphossugar_trans"/>
</dbReference>
<sequence length="248" mass="27408">MTSRESLSDVAFVLPAHNEEGAVGKVVREIRRMYPDALIIVVDNASSDRTAEEAEKAGALVVREPVKGLGKAIKAGIQCALEHGARIILRTDSDGEFDPNCFAELIEAADDYDLVIGNRFSEGRPENVPLSHYLFNMILITLFWLFYGKILDVTCGCRVFSRELAREILKRDVDDGPAFDADTTSLAVSLGYSVKSVDVRLRGRISGQRKVAPTVIGKVLVGLRILFRVAVNRLRWRCETPSTLSRGQ</sequence>
<dbReference type="CDD" id="cd04179">
    <property type="entry name" value="DPM_DPG-synthase_like"/>
    <property type="match status" value="1"/>
</dbReference>
<dbReference type="InterPro" id="IPR050256">
    <property type="entry name" value="Glycosyltransferase_2"/>
</dbReference>
<dbReference type="RefSeq" id="WP_011018935.1">
    <property type="nucleotide sequence ID" value="NZ_DUJS01000002.1"/>
</dbReference>
<comment type="caution">
    <text evidence="2">The sequence shown here is derived from an EMBL/GenBank/DDBJ whole genome shotgun (WGS) entry which is preliminary data.</text>
</comment>
<proteinExistence type="predicted"/>
<keyword evidence="2" id="KW-0808">Transferase</keyword>
<dbReference type="InterPro" id="IPR001173">
    <property type="entry name" value="Glyco_trans_2-like"/>
</dbReference>
<dbReference type="EMBL" id="DUJS01000002">
    <property type="protein sequence ID" value="HII70214.1"/>
    <property type="molecule type" value="Genomic_DNA"/>
</dbReference>
<accession>A0A832TG62</accession>
<dbReference type="PANTHER" id="PTHR48090">
    <property type="entry name" value="UNDECAPRENYL-PHOSPHATE 4-DEOXY-4-FORMAMIDO-L-ARABINOSE TRANSFERASE-RELATED"/>
    <property type="match status" value="1"/>
</dbReference>